<evidence type="ECO:0000256" key="1">
    <source>
        <dbReference type="SAM" id="MobiDB-lite"/>
    </source>
</evidence>
<dbReference type="OrthoDB" id="9855776at2"/>
<dbReference type="EMBL" id="CP033897">
    <property type="protein sequence ID" value="AZA12042.1"/>
    <property type="molecule type" value="Genomic_DNA"/>
</dbReference>
<protein>
    <recommendedName>
        <fullName evidence="4">FlgN protein</fullName>
    </recommendedName>
</protein>
<accession>A0A3G6J275</accession>
<evidence type="ECO:0008006" key="4">
    <source>
        <dbReference type="Google" id="ProtNLM"/>
    </source>
</evidence>
<reference evidence="2 3" key="1">
    <citation type="submission" date="2018-11" db="EMBL/GenBank/DDBJ databases">
        <authorList>
            <person name="Kleinhagauer T."/>
            <person name="Glaeser S.P."/>
            <person name="Spergser J."/>
            <person name="Ruckert C."/>
            <person name="Kaempfer P."/>
            <person name="Busse H.-J."/>
        </authorList>
    </citation>
    <scope>NUCLEOTIDE SEQUENCE [LARGE SCALE GENOMIC DNA]</scope>
    <source>
        <strain evidence="2 3">W8</strain>
    </source>
</reference>
<organism evidence="2 3">
    <name type="scientific">Corynebacterium gerontici</name>
    <dbReference type="NCBI Taxonomy" id="2079234"/>
    <lineage>
        <taxon>Bacteria</taxon>
        <taxon>Bacillati</taxon>
        <taxon>Actinomycetota</taxon>
        <taxon>Actinomycetes</taxon>
        <taxon>Mycobacteriales</taxon>
        <taxon>Corynebacteriaceae</taxon>
        <taxon>Corynebacterium</taxon>
    </lineage>
</organism>
<feature type="region of interest" description="Disordered" evidence="1">
    <location>
        <begin position="19"/>
        <end position="38"/>
    </location>
</feature>
<proteinExistence type="predicted"/>
<gene>
    <name evidence="2" type="ORF">CGERO_08755</name>
</gene>
<dbReference type="AlphaFoldDB" id="A0A3G6J275"/>
<sequence>MALDVAEALNKLRALESEAAQQLQHHHEGEPTLAPSAFGRDFQAKGHALIKLFARLHRANLERYQHLERATGLAHAEVDNAQQAEEQNAEVLRGVR</sequence>
<evidence type="ECO:0000313" key="2">
    <source>
        <dbReference type="EMBL" id="AZA12042.1"/>
    </source>
</evidence>
<name>A0A3G6J275_9CORY</name>
<evidence type="ECO:0000313" key="3">
    <source>
        <dbReference type="Proteomes" id="UP000271587"/>
    </source>
</evidence>
<dbReference type="RefSeq" id="WP_123935102.1">
    <property type="nucleotide sequence ID" value="NZ_CP033897.1"/>
</dbReference>
<dbReference type="KEGG" id="cgk:CGERO_08755"/>
<dbReference type="Proteomes" id="UP000271587">
    <property type="component" value="Chromosome"/>
</dbReference>
<keyword evidence="3" id="KW-1185">Reference proteome</keyword>